<feature type="compositionally biased region" description="Polar residues" evidence="2">
    <location>
        <begin position="162"/>
        <end position="178"/>
    </location>
</feature>
<evidence type="ECO:0000313" key="3">
    <source>
        <dbReference type="EMBL" id="VAX41897.1"/>
    </source>
</evidence>
<proteinExistence type="predicted"/>
<keyword evidence="1" id="KW-0175">Coiled coil</keyword>
<gene>
    <name evidence="3" type="ORF">MNBD_PLANCTO02-2703</name>
</gene>
<reference evidence="3" key="1">
    <citation type="submission" date="2018-06" db="EMBL/GenBank/DDBJ databases">
        <authorList>
            <person name="Zhirakovskaya E."/>
        </authorList>
    </citation>
    <scope>NUCLEOTIDE SEQUENCE</scope>
</reference>
<feature type="region of interest" description="Disordered" evidence="2">
    <location>
        <begin position="120"/>
        <end position="179"/>
    </location>
</feature>
<dbReference type="EMBL" id="UOGL01000597">
    <property type="protein sequence ID" value="VAX41897.1"/>
    <property type="molecule type" value="Genomic_DNA"/>
</dbReference>
<sequence>MNRYLNMMLIVLLFAASEYGAIADETPSKLIKQTVGQQTGNEKSTSDLDRQLLKELSGTNKREESKEKQRLNQLLKRMEQVEQAISQKEMGEKTQQLQQSVVKDLDWLIKLLEQKKTRNMFVERNEGGGTHSKAPPSKQKDENKNTPQAKPKNGGKNKENKATNSEGTMRTANKTNVRTIERKVLEKNVWGHLPATLRKKLLNIYSEKYLPQYDDVVRKYFESLAEEGRKKSFDE</sequence>
<accession>A0A3B1E8S1</accession>
<evidence type="ECO:0000256" key="1">
    <source>
        <dbReference type="SAM" id="Coils"/>
    </source>
</evidence>
<feature type="coiled-coil region" evidence="1">
    <location>
        <begin position="61"/>
        <end position="91"/>
    </location>
</feature>
<name>A0A3B1E8S1_9ZZZZ</name>
<protein>
    <submittedName>
        <fullName evidence="3">Uncharacterized protein</fullName>
    </submittedName>
</protein>
<evidence type="ECO:0000256" key="2">
    <source>
        <dbReference type="SAM" id="MobiDB-lite"/>
    </source>
</evidence>
<organism evidence="3">
    <name type="scientific">hydrothermal vent metagenome</name>
    <dbReference type="NCBI Taxonomy" id="652676"/>
    <lineage>
        <taxon>unclassified sequences</taxon>
        <taxon>metagenomes</taxon>
        <taxon>ecological metagenomes</taxon>
    </lineage>
</organism>
<dbReference type="AlphaFoldDB" id="A0A3B1E8S1"/>